<dbReference type="PANTHER" id="PTHR42711">
    <property type="entry name" value="ABC TRANSPORTER ATP-BINDING PROTEIN"/>
    <property type="match status" value="1"/>
</dbReference>
<comment type="similarity">
    <text evidence="2">Belongs to the ABC transporter superfamily.</text>
</comment>
<dbReference type="GO" id="GO:0005886">
    <property type="term" value="C:plasma membrane"/>
    <property type="evidence" value="ECO:0007669"/>
    <property type="project" value="UniProtKB-SubCell"/>
</dbReference>
<reference evidence="10" key="1">
    <citation type="journal article" date="2020" name="mSystems">
        <title>Genome- and Community-Level Interaction Insights into Carbon Utilization and Element Cycling Functions of Hydrothermarchaeota in Hydrothermal Sediment.</title>
        <authorList>
            <person name="Zhou Z."/>
            <person name="Liu Y."/>
            <person name="Xu W."/>
            <person name="Pan J."/>
            <person name="Luo Z.H."/>
            <person name="Li M."/>
        </authorList>
    </citation>
    <scope>NUCLEOTIDE SEQUENCE [LARGE SCALE GENOMIC DNA]</scope>
    <source>
        <strain evidence="10">SpSt-1233</strain>
    </source>
</reference>
<evidence type="ECO:0000256" key="1">
    <source>
        <dbReference type="ARBA" id="ARBA00004236"/>
    </source>
</evidence>
<evidence type="ECO:0000256" key="6">
    <source>
        <dbReference type="ARBA" id="ARBA00022840"/>
    </source>
</evidence>
<dbReference type="AlphaFoldDB" id="A0A7V2AUY0"/>
<evidence type="ECO:0000256" key="2">
    <source>
        <dbReference type="ARBA" id="ARBA00005417"/>
    </source>
</evidence>
<dbReference type="CDD" id="cd03230">
    <property type="entry name" value="ABC_DR_subfamily_A"/>
    <property type="match status" value="1"/>
</dbReference>
<dbReference type="EMBL" id="DSEC01000324">
    <property type="protein sequence ID" value="HER43722.1"/>
    <property type="molecule type" value="Genomic_DNA"/>
</dbReference>
<dbReference type="SUPFAM" id="SSF52540">
    <property type="entry name" value="P-loop containing nucleoside triphosphate hydrolases"/>
    <property type="match status" value="1"/>
</dbReference>
<comment type="caution">
    <text evidence="10">The sequence shown here is derived from an EMBL/GenBank/DDBJ whole genome shotgun (WGS) entry which is preliminary data.</text>
</comment>
<evidence type="ECO:0000259" key="9">
    <source>
        <dbReference type="PROSITE" id="PS50893"/>
    </source>
</evidence>
<keyword evidence="8" id="KW-0472">Membrane</keyword>
<dbReference type="GO" id="GO:0005524">
    <property type="term" value="F:ATP binding"/>
    <property type="evidence" value="ECO:0007669"/>
    <property type="project" value="UniProtKB-KW"/>
</dbReference>
<comment type="subcellular location">
    <subcellularLocation>
        <location evidence="1">Cell membrane</location>
    </subcellularLocation>
</comment>
<dbReference type="Gene3D" id="3.40.50.300">
    <property type="entry name" value="P-loop containing nucleotide triphosphate hydrolases"/>
    <property type="match status" value="1"/>
</dbReference>
<dbReference type="InterPro" id="IPR003593">
    <property type="entry name" value="AAA+_ATPase"/>
</dbReference>
<dbReference type="PROSITE" id="PS50893">
    <property type="entry name" value="ABC_TRANSPORTER_2"/>
    <property type="match status" value="1"/>
</dbReference>
<dbReference type="InterPro" id="IPR050763">
    <property type="entry name" value="ABC_transporter_ATP-binding"/>
</dbReference>
<proteinExistence type="inferred from homology"/>
<dbReference type="GO" id="GO:0016887">
    <property type="term" value="F:ATP hydrolysis activity"/>
    <property type="evidence" value="ECO:0007669"/>
    <property type="project" value="InterPro"/>
</dbReference>
<sequence>MAISNEDRQPERELVIRVVDVHKRFKDVKAVDGVSLEVETGEFVGLLGPNGAGKTTLVEMIEGIRRPDSGEIAVLGRHWRTDERYLRGVMGISLQETNFIDKLTARETLELFAGFYGIGRDRSDSLIELVGMQKKRDSYTMNLSHGQRQKLALAIALLNHPRILILDEPTTGLDPNARREIWGILKGLKKQGTALLITTHYMDEAEALCDRIVIMNEGRVLVEGTIENLLPSGEQGVLPIGEGAVWKRMNLDDLFVSLTGRHLHE</sequence>
<keyword evidence="7" id="KW-1278">Translocase</keyword>
<dbReference type="Pfam" id="PF00005">
    <property type="entry name" value="ABC_tran"/>
    <property type="match status" value="1"/>
</dbReference>
<evidence type="ECO:0000313" key="10">
    <source>
        <dbReference type="EMBL" id="HER43722.1"/>
    </source>
</evidence>
<keyword evidence="5" id="KW-0547">Nucleotide-binding</keyword>
<keyword evidence="6 10" id="KW-0067">ATP-binding</keyword>
<evidence type="ECO:0000256" key="8">
    <source>
        <dbReference type="ARBA" id="ARBA00023136"/>
    </source>
</evidence>
<accession>A0A7V2AUY0</accession>
<dbReference type="PROSITE" id="PS00211">
    <property type="entry name" value="ABC_TRANSPORTER_1"/>
    <property type="match status" value="1"/>
</dbReference>
<organism evidence="10">
    <name type="scientific">Eiseniibacteriota bacterium</name>
    <dbReference type="NCBI Taxonomy" id="2212470"/>
    <lineage>
        <taxon>Bacteria</taxon>
        <taxon>Candidatus Eiseniibacteriota</taxon>
    </lineage>
</organism>
<name>A0A7V2AUY0_UNCEI</name>
<gene>
    <name evidence="10" type="ORF">ENO08_04615</name>
</gene>
<evidence type="ECO:0000256" key="4">
    <source>
        <dbReference type="ARBA" id="ARBA00022475"/>
    </source>
</evidence>
<evidence type="ECO:0000256" key="3">
    <source>
        <dbReference type="ARBA" id="ARBA00022448"/>
    </source>
</evidence>
<dbReference type="PANTHER" id="PTHR42711:SF5">
    <property type="entry name" value="ABC TRANSPORTER ATP-BINDING PROTEIN NATA"/>
    <property type="match status" value="1"/>
</dbReference>
<evidence type="ECO:0000256" key="7">
    <source>
        <dbReference type="ARBA" id="ARBA00022967"/>
    </source>
</evidence>
<evidence type="ECO:0000256" key="5">
    <source>
        <dbReference type="ARBA" id="ARBA00022741"/>
    </source>
</evidence>
<dbReference type="InterPro" id="IPR017871">
    <property type="entry name" value="ABC_transporter-like_CS"/>
</dbReference>
<dbReference type="SMART" id="SM00382">
    <property type="entry name" value="AAA"/>
    <property type="match status" value="1"/>
</dbReference>
<dbReference type="FunFam" id="3.40.50.300:FF:000589">
    <property type="entry name" value="ABC transporter, ATP-binding subunit"/>
    <property type="match status" value="1"/>
</dbReference>
<keyword evidence="4" id="KW-1003">Cell membrane</keyword>
<feature type="domain" description="ABC transporter" evidence="9">
    <location>
        <begin position="16"/>
        <end position="242"/>
    </location>
</feature>
<keyword evidence="3" id="KW-0813">Transport</keyword>
<dbReference type="Proteomes" id="UP000886069">
    <property type="component" value="Unassembled WGS sequence"/>
</dbReference>
<dbReference type="InterPro" id="IPR003439">
    <property type="entry name" value="ABC_transporter-like_ATP-bd"/>
</dbReference>
<dbReference type="InterPro" id="IPR027417">
    <property type="entry name" value="P-loop_NTPase"/>
</dbReference>
<protein>
    <submittedName>
        <fullName evidence="10">ABC transporter ATP-binding protein</fullName>
    </submittedName>
</protein>